<accession>A0ACC1MPN4</accession>
<comment type="caution">
    <text evidence="1">The sequence shown here is derived from an EMBL/GenBank/DDBJ whole genome shotgun (WGS) entry which is preliminary data.</text>
</comment>
<gene>
    <name evidence="1" type="ORF">NQ176_g9079</name>
</gene>
<reference evidence="1" key="1">
    <citation type="submission" date="2022-08" db="EMBL/GenBank/DDBJ databases">
        <title>Genome Sequence of Lecanicillium fungicola.</title>
        <authorList>
            <person name="Buettner E."/>
        </authorList>
    </citation>
    <scope>NUCLEOTIDE SEQUENCE</scope>
    <source>
        <strain evidence="1">Babe33</strain>
    </source>
</reference>
<protein>
    <submittedName>
        <fullName evidence="1">Uncharacterized protein</fullName>
    </submittedName>
</protein>
<sequence>MQLATLQAGVASLIILLAPGAEASILHRNAHHLDHVRRHAHLHHQRRAIESPPSSPSLVKRTTCKFPTDDPNLVAITPDQPNAGWAMSPDQLCNADSYCPIACKPGMVMNQWEKGSTYNYPSSMNGGLYCDKNGNVQKPFPDQPNCVPGTGSVQVLNTCSKKVSFCQTVLPGNEDMLIPTVVDTSSVLAVPGFSYWANTAAHFYINSPGIGGEGCKWGTASEAVGNWATLVAGANTDANGQTFVKLGVNPEWESSGLFSTKPTFGARIDCPDGGCHGLPCEYKPGAILNTNDGASGAGGASFCVVTVDKGKTANIVIYDGSGGKSPVANANAAQPSSSASPSPSPSSSTTTTHSSTPSPSSTSTSTSTSTTSTSSSSSSSSPTSSPSSTSTPSPTPRPGIFHEDNNSTSTMTTQSTSGQSATGSSASPTTKDKKNEGGRQQGSTAIAGLVVALVVAACFY</sequence>
<keyword evidence="2" id="KW-1185">Reference proteome</keyword>
<proteinExistence type="predicted"/>
<evidence type="ECO:0000313" key="1">
    <source>
        <dbReference type="EMBL" id="KAJ2968644.1"/>
    </source>
</evidence>
<dbReference type="EMBL" id="JANJQO010001940">
    <property type="protein sequence ID" value="KAJ2968644.1"/>
    <property type="molecule type" value="Genomic_DNA"/>
</dbReference>
<dbReference type="Proteomes" id="UP001143910">
    <property type="component" value="Unassembled WGS sequence"/>
</dbReference>
<organism evidence="1 2">
    <name type="scientific">Zarea fungicola</name>
    <dbReference type="NCBI Taxonomy" id="93591"/>
    <lineage>
        <taxon>Eukaryota</taxon>
        <taxon>Fungi</taxon>
        <taxon>Dikarya</taxon>
        <taxon>Ascomycota</taxon>
        <taxon>Pezizomycotina</taxon>
        <taxon>Sordariomycetes</taxon>
        <taxon>Hypocreomycetidae</taxon>
        <taxon>Hypocreales</taxon>
        <taxon>Cordycipitaceae</taxon>
        <taxon>Zarea</taxon>
    </lineage>
</organism>
<evidence type="ECO:0000313" key="2">
    <source>
        <dbReference type="Proteomes" id="UP001143910"/>
    </source>
</evidence>
<name>A0ACC1MPN4_9HYPO</name>